<evidence type="ECO:0000313" key="3">
    <source>
        <dbReference type="EMBL" id="KAG6678025.1"/>
    </source>
</evidence>
<reference evidence="3" key="2">
    <citation type="submission" date="2021-01" db="EMBL/GenBank/DDBJ databases">
        <authorList>
            <person name="Lovell J.T."/>
            <person name="Bentley N."/>
            <person name="Bhattarai G."/>
            <person name="Jenkins J.W."/>
            <person name="Sreedasyam A."/>
            <person name="Alarcon Y."/>
            <person name="Bock C."/>
            <person name="Boston L."/>
            <person name="Carlson J."/>
            <person name="Cervantes K."/>
            <person name="Clermont K."/>
            <person name="Krom N."/>
            <person name="Kubenka K."/>
            <person name="Mamidi S."/>
            <person name="Mattison C."/>
            <person name="Monteros M."/>
            <person name="Pisani C."/>
            <person name="Plott C."/>
            <person name="Rajasekar S."/>
            <person name="Rhein H.S."/>
            <person name="Rohla C."/>
            <person name="Song M."/>
            <person name="Hilaire R.S."/>
            <person name="Shu S."/>
            <person name="Wells L."/>
            <person name="Wang X."/>
            <person name="Webber J."/>
            <person name="Heerema R.J."/>
            <person name="Klein P."/>
            <person name="Conner P."/>
            <person name="Grauke L."/>
            <person name="Grimwood J."/>
            <person name="Schmutz J."/>
            <person name="Randall J.J."/>
        </authorList>
    </citation>
    <scope>NUCLEOTIDE SEQUENCE</scope>
    <source>
        <tissue evidence="3">Leaf</tissue>
    </source>
</reference>
<protein>
    <submittedName>
        <fullName evidence="2">Uncharacterized protein</fullName>
    </submittedName>
</protein>
<keyword evidence="1" id="KW-0472">Membrane</keyword>
<accession>A0A8T1NJR8</accession>
<dbReference type="Proteomes" id="UP000811246">
    <property type="component" value="Chromosome 14"/>
</dbReference>
<feature type="transmembrane region" description="Helical" evidence="1">
    <location>
        <begin position="66"/>
        <end position="88"/>
    </location>
</feature>
<proteinExistence type="predicted"/>
<dbReference type="EMBL" id="CM031822">
    <property type="protein sequence ID" value="KAG6629050.1"/>
    <property type="molecule type" value="Genomic_DNA"/>
</dbReference>
<dbReference type="Proteomes" id="UP000811609">
    <property type="component" value="Chromosome 14"/>
</dbReference>
<keyword evidence="1" id="KW-0812">Transmembrane</keyword>
<keyword evidence="1" id="KW-1133">Transmembrane helix</keyword>
<reference evidence="2" key="1">
    <citation type="submission" date="2020-12" db="EMBL/GenBank/DDBJ databases">
        <title>WGS assembly of Carya illinoinensis cv. Pawnee.</title>
        <authorList>
            <person name="Platts A."/>
            <person name="Shu S."/>
            <person name="Wright S."/>
            <person name="Barry K."/>
            <person name="Edger P."/>
            <person name="Pires J.C."/>
            <person name="Schmutz J."/>
        </authorList>
    </citation>
    <scope>NUCLEOTIDE SEQUENCE</scope>
    <source>
        <tissue evidence="2">Leaf</tissue>
    </source>
</reference>
<sequence>MKQEMSTNINQKDIMMKKEAMTQRWEDSRQQQYYYSISPAMAPGNSTQENRFPFLQDKHYELHGEILMLVLVSILALCIVFFFMLPYLRPVSHHESEHSGPVPSDDVP</sequence>
<evidence type="ECO:0000313" key="4">
    <source>
        <dbReference type="Proteomes" id="UP000811609"/>
    </source>
</evidence>
<organism evidence="2 4">
    <name type="scientific">Carya illinoinensis</name>
    <name type="common">Pecan</name>
    <dbReference type="NCBI Taxonomy" id="32201"/>
    <lineage>
        <taxon>Eukaryota</taxon>
        <taxon>Viridiplantae</taxon>
        <taxon>Streptophyta</taxon>
        <taxon>Embryophyta</taxon>
        <taxon>Tracheophyta</taxon>
        <taxon>Spermatophyta</taxon>
        <taxon>Magnoliopsida</taxon>
        <taxon>eudicotyledons</taxon>
        <taxon>Gunneridae</taxon>
        <taxon>Pentapetalae</taxon>
        <taxon>rosids</taxon>
        <taxon>fabids</taxon>
        <taxon>Fagales</taxon>
        <taxon>Juglandaceae</taxon>
        <taxon>Carya</taxon>
    </lineage>
</organism>
<name>A0A8T1NJR8_CARIL</name>
<dbReference type="AlphaFoldDB" id="A0A8T1NJR8"/>
<dbReference type="EMBL" id="CM031838">
    <property type="protein sequence ID" value="KAG6678025.1"/>
    <property type="molecule type" value="Genomic_DNA"/>
</dbReference>
<gene>
    <name evidence="2" type="ORF">CIPAW_14G056600</name>
    <name evidence="3" type="ORF">I3842_14G059200</name>
</gene>
<evidence type="ECO:0000256" key="1">
    <source>
        <dbReference type="SAM" id="Phobius"/>
    </source>
</evidence>
<evidence type="ECO:0000313" key="2">
    <source>
        <dbReference type="EMBL" id="KAG6629050.1"/>
    </source>
</evidence>
<keyword evidence="4" id="KW-1185">Reference proteome</keyword>
<comment type="caution">
    <text evidence="2">The sequence shown here is derived from an EMBL/GenBank/DDBJ whole genome shotgun (WGS) entry which is preliminary data.</text>
</comment>